<sequence length="198" mass="21377">MKRITGVLRRKGLTILLAGSFVIGLLYGVLLIAQDNAFANEMASLSGMKTGAGEPVWLLFIERLGSSLAFLVIPYFFGFCAVGQPLCCGAVFIKALGAGSFLAGLYQEYAWQGVGYCAVAVMVPLTISFFILLLSCRESIRFSNRIFAVALHGKSGNIGISAIRLYHVKYLFIAGFAVIGALIDVLFTVCFANRLLQL</sequence>
<dbReference type="Proteomes" id="UP000774750">
    <property type="component" value="Unassembled WGS sequence"/>
</dbReference>
<feature type="transmembrane region" description="Helical" evidence="1">
    <location>
        <begin position="172"/>
        <end position="196"/>
    </location>
</feature>
<keyword evidence="1" id="KW-1133">Transmembrane helix</keyword>
<name>A0A938X712_9FIRM</name>
<accession>A0A938X712</accession>
<dbReference type="EMBL" id="JACJKY010000015">
    <property type="protein sequence ID" value="MBM6921361.1"/>
    <property type="molecule type" value="Genomic_DNA"/>
</dbReference>
<organism evidence="2 3">
    <name type="scientific">Merdimmobilis hominis</name>
    <dbReference type="NCBI Taxonomy" id="2897707"/>
    <lineage>
        <taxon>Bacteria</taxon>
        <taxon>Bacillati</taxon>
        <taxon>Bacillota</taxon>
        <taxon>Clostridia</taxon>
        <taxon>Eubacteriales</taxon>
        <taxon>Oscillospiraceae</taxon>
        <taxon>Merdimmobilis</taxon>
    </lineage>
</organism>
<evidence type="ECO:0008006" key="4">
    <source>
        <dbReference type="Google" id="ProtNLM"/>
    </source>
</evidence>
<protein>
    <recommendedName>
        <fullName evidence="4">Stage II sporulation protein M</fullName>
    </recommendedName>
</protein>
<keyword evidence="1" id="KW-0472">Membrane</keyword>
<proteinExistence type="predicted"/>
<feature type="transmembrane region" description="Helical" evidence="1">
    <location>
        <begin position="113"/>
        <end position="134"/>
    </location>
</feature>
<gene>
    <name evidence="2" type="ORF">H6A12_09355</name>
</gene>
<keyword evidence="3" id="KW-1185">Reference proteome</keyword>
<reference evidence="2" key="1">
    <citation type="submission" date="2020-08" db="EMBL/GenBank/DDBJ databases">
        <authorList>
            <person name="Cejkova D."/>
            <person name="Kubasova T."/>
            <person name="Jahodarova E."/>
            <person name="Rychlik I."/>
        </authorList>
    </citation>
    <scope>NUCLEOTIDE SEQUENCE</scope>
    <source>
        <strain evidence="2">An559</strain>
    </source>
</reference>
<feature type="transmembrane region" description="Helical" evidence="1">
    <location>
        <begin position="86"/>
        <end position="107"/>
    </location>
</feature>
<feature type="transmembrane region" description="Helical" evidence="1">
    <location>
        <begin position="56"/>
        <end position="79"/>
    </location>
</feature>
<reference evidence="2" key="2">
    <citation type="journal article" date="2021" name="Sci. Rep.">
        <title>The distribution of antibiotic resistance genes in chicken gut microbiota commensals.</title>
        <authorList>
            <person name="Juricova H."/>
            <person name="Matiasovicova J."/>
            <person name="Kubasova T."/>
            <person name="Cejkova D."/>
            <person name="Rychlik I."/>
        </authorList>
    </citation>
    <scope>NUCLEOTIDE SEQUENCE</scope>
    <source>
        <strain evidence="2">An559</strain>
    </source>
</reference>
<evidence type="ECO:0000256" key="1">
    <source>
        <dbReference type="SAM" id="Phobius"/>
    </source>
</evidence>
<dbReference type="AlphaFoldDB" id="A0A938X712"/>
<comment type="caution">
    <text evidence="2">The sequence shown here is derived from an EMBL/GenBank/DDBJ whole genome shotgun (WGS) entry which is preliminary data.</text>
</comment>
<dbReference type="RefSeq" id="WP_204447218.1">
    <property type="nucleotide sequence ID" value="NZ_JACJKY010000015.1"/>
</dbReference>
<evidence type="ECO:0000313" key="3">
    <source>
        <dbReference type="Proteomes" id="UP000774750"/>
    </source>
</evidence>
<feature type="transmembrane region" description="Helical" evidence="1">
    <location>
        <begin position="12"/>
        <end position="33"/>
    </location>
</feature>
<evidence type="ECO:0000313" key="2">
    <source>
        <dbReference type="EMBL" id="MBM6921361.1"/>
    </source>
</evidence>
<keyword evidence="1" id="KW-0812">Transmembrane</keyword>